<comment type="caution">
    <text evidence="3">The sequence shown here is derived from an EMBL/GenBank/DDBJ whole genome shotgun (WGS) entry which is preliminary data.</text>
</comment>
<gene>
    <name evidence="3" type="ORF">ACFSGJ_15925</name>
</gene>
<feature type="region of interest" description="Disordered" evidence="1">
    <location>
        <begin position="1"/>
        <end position="24"/>
    </location>
</feature>
<dbReference type="Pfam" id="PF10135">
    <property type="entry name" value="Rod-binding"/>
    <property type="match status" value="1"/>
</dbReference>
<proteinExistence type="predicted"/>
<reference evidence="4" key="1">
    <citation type="journal article" date="2019" name="Int. J. Syst. Evol. Microbiol.">
        <title>The Global Catalogue of Microorganisms (GCM) 10K type strain sequencing project: providing services to taxonomists for standard genome sequencing and annotation.</title>
        <authorList>
            <consortium name="The Broad Institute Genomics Platform"/>
            <consortium name="The Broad Institute Genome Sequencing Center for Infectious Disease"/>
            <person name="Wu L."/>
            <person name="Ma J."/>
        </authorList>
    </citation>
    <scope>NUCLEOTIDE SEQUENCE [LARGE SCALE GENOMIC DNA]</scope>
    <source>
        <strain evidence="4">CGMCC 4.7242</strain>
    </source>
</reference>
<accession>A0ABW4S831</accession>
<name>A0ABW4S831_9RHOB</name>
<dbReference type="EMBL" id="JBHUGH010000012">
    <property type="protein sequence ID" value="MFD1913701.1"/>
    <property type="molecule type" value="Genomic_DNA"/>
</dbReference>
<protein>
    <submittedName>
        <fullName evidence="3">Rod-binding protein</fullName>
    </submittedName>
</protein>
<organism evidence="3 4">
    <name type="scientific">Halodurantibacterium flavum</name>
    <dbReference type="NCBI Taxonomy" id="1382802"/>
    <lineage>
        <taxon>Bacteria</taxon>
        <taxon>Pseudomonadati</taxon>
        <taxon>Pseudomonadota</taxon>
        <taxon>Alphaproteobacteria</taxon>
        <taxon>Rhodobacterales</taxon>
        <taxon>Paracoccaceae</taxon>
        <taxon>Halodurantibacterium</taxon>
    </lineage>
</organism>
<dbReference type="Proteomes" id="UP001597353">
    <property type="component" value="Unassembled WGS sequence"/>
</dbReference>
<evidence type="ECO:0000259" key="2">
    <source>
        <dbReference type="Pfam" id="PF10135"/>
    </source>
</evidence>
<dbReference type="InterPro" id="IPR019301">
    <property type="entry name" value="Flagellar_prot_FlgJ_N"/>
</dbReference>
<evidence type="ECO:0000313" key="3">
    <source>
        <dbReference type="EMBL" id="MFD1913701.1"/>
    </source>
</evidence>
<feature type="domain" description="Flagellar protein FlgJ N-terminal" evidence="2">
    <location>
        <begin position="53"/>
        <end position="88"/>
    </location>
</feature>
<sequence length="95" mass="9976">MIDTGTATRATLVANEKPRPTPDPQLREVAQKLEAQFLAEMLSSAGLGRPSESLNGGIGEEQFSSFLVQAYAAELSRAGGIGLAAAIEAAMERRS</sequence>
<evidence type="ECO:0000256" key="1">
    <source>
        <dbReference type="SAM" id="MobiDB-lite"/>
    </source>
</evidence>
<evidence type="ECO:0000313" key="4">
    <source>
        <dbReference type="Proteomes" id="UP001597353"/>
    </source>
</evidence>
<keyword evidence="4" id="KW-1185">Reference proteome</keyword>